<feature type="transmembrane region" description="Helical" evidence="7">
    <location>
        <begin position="293"/>
        <end position="313"/>
    </location>
</feature>
<dbReference type="OrthoDB" id="9770347at2"/>
<organism evidence="8 9">
    <name type="scientific">Labedaea rhizosphaerae</name>
    <dbReference type="NCBI Taxonomy" id="598644"/>
    <lineage>
        <taxon>Bacteria</taxon>
        <taxon>Bacillati</taxon>
        <taxon>Actinomycetota</taxon>
        <taxon>Actinomycetes</taxon>
        <taxon>Pseudonocardiales</taxon>
        <taxon>Pseudonocardiaceae</taxon>
        <taxon>Labedaea</taxon>
    </lineage>
</organism>
<keyword evidence="6 7" id="KW-0472">Membrane</keyword>
<feature type="transmembrane region" description="Helical" evidence="7">
    <location>
        <begin position="386"/>
        <end position="405"/>
    </location>
</feature>
<comment type="caution">
    <text evidence="8">The sequence shown here is derived from an EMBL/GenBank/DDBJ whole genome shotgun (WGS) entry which is preliminary data.</text>
</comment>
<evidence type="ECO:0000256" key="3">
    <source>
        <dbReference type="ARBA" id="ARBA00022475"/>
    </source>
</evidence>
<dbReference type="PANTHER" id="PTHR30250">
    <property type="entry name" value="PST FAMILY PREDICTED COLANIC ACID TRANSPORTER"/>
    <property type="match status" value="1"/>
</dbReference>
<keyword evidence="3" id="KW-1003">Cell membrane</keyword>
<reference evidence="8 9" key="1">
    <citation type="submission" date="2019-03" db="EMBL/GenBank/DDBJ databases">
        <title>Genomic Encyclopedia of Type Strains, Phase IV (KMG-IV): sequencing the most valuable type-strain genomes for metagenomic binning, comparative biology and taxonomic classification.</title>
        <authorList>
            <person name="Goeker M."/>
        </authorList>
    </citation>
    <scope>NUCLEOTIDE SEQUENCE [LARGE SCALE GENOMIC DNA]</scope>
    <source>
        <strain evidence="8 9">DSM 45361</strain>
    </source>
</reference>
<feature type="transmembrane region" description="Helical" evidence="7">
    <location>
        <begin position="448"/>
        <end position="470"/>
    </location>
</feature>
<comment type="subcellular location">
    <subcellularLocation>
        <location evidence="1">Cell membrane</location>
        <topology evidence="1">Multi-pass membrane protein</topology>
    </subcellularLocation>
</comment>
<dbReference type="RefSeq" id="WP_133848252.1">
    <property type="nucleotide sequence ID" value="NZ_SNXZ01000001.1"/>
</dbReference>
<feature type="transmembrane region" description="Helical" evidence="7">
    <location>
        <begin position="20"/>
        <end position="41"/>
    </location>
</feature>
<evidence type="ECO:0000313" key="9">
    <source>
        <dbReference type="Proteomes" id="UP000295444"/>
    </source>
</evidence>
<feature type="transmembrane region" description="Helical" evidence="7">
    <location>
        <begin position="425"/>
        <end position="442"/>
    </location>
</feature>
<evidence type="ECO:0000256" key="7">
    <source>
        <dbReference type="SAM" id="Phobius"/>
    </source>
</evidence>
<dbReference type="GO" id="GO:0005886">
    <property type="term" value="C:plasma membrane"/>
    <property type="evidence" value="ECO:0007669"/>
    <property type="project" value="UniProtKB-SubCell"/>
</dbReference>
<evidence type="ECO:0000256" key="1">
    <source>
        <dbReference type="ARBA" id="ARBA00004651"/>
    </source>
</evidence>
<feature type="transmembrane region" description="Helical" evidence="7">
    <location>
        <begin position="325"/>
        <end position="346"/>
    </location>
</feature>
<dbReference type="Proteomes" id="UP000295444">
    <property type="component" value="Unassembled WGS sequence"/>
</dbReference>
<feature type="transmembrane region" description="Helical" evidence="7">
    <location>
        <begin position="116"/>
        <end position="138"/>
    </location>
</feature>
<keyword evidence="5 7" id="KW-1133">Transmembrane helix</keyword>
<proteinExistence type="inferred from homology"/>
<dbReference type="Pfam" id="PF13440">
    <property type="entry name" value="Polysacc_synt_3"/>
    <property type="match status" value="1"/>
</dbReference>
<keyword evidence="9" id="KW-1185">Reference proteome</keyword>
<dbReference type="AlphaFoldDB" id="A0A4R6SMY8"/>
<feature type="transmembrane region" description="Helical" evidence="7">
    <location>
        <begin position="358"/>
        <end position="380"/>
    </location>
</feature>
<keyword evidence="4 7" id="KW-0812">Transmembrane</keyword>
<gene>
    <name evidence="8" type="ORF">EV186_1011493</name>
</gene>
<feature type="transmembrane region" description="Helical" evidence="7">
    <location>
        <begin position="84"/>
        <end position="104"/>
    </location>
</feature>
<sequence>MTEPTPSIGRRVGRGALWSLANNVVLRLGTLAAGIALARILSPADYGVFAVALVAMTLLQAFNELGVSLALVRWERPVQEFAGTAMTISMGFSAGLYALVYVLAPPFCDAMGSPGAVGVLRVLCIAVVMDGIASVPAAILNREFLQGKRFLSDALSFVVVTSLTIVLAVSGFGAMSFAIGRIGGNLVSVVTYLKLCPVRLKPQWDRLVARELVRFGLPLAGSSLLVLSVTNLDKIIIGAWTDTVALGLYLMAFNQSSLPLQVFSEAARRVSLAGFSRLVDDPPRLSRSLARGVALLMMASVPICTGLACYAAPMLSAVYGPQWTSAAAALQVLAVLGLVRIVLFIGYDLLVAMDGNRVLLLLQGIWLVAMVPAVVVGTALDGIRGASVAQLLVAAVVVLPAFVVVLRRRGLDLWPTVVACRRPAIGALLIVAGAFAVHALVSGPWPQLLIGIVVSVVLYVPVVLPMRALLPGRSPSPDRSSSEVAA</sequence>
<dbReference type="InterPro" id="IPR050833">
    <property type="entry name" value="Poly_Biosynth_Transport"/>
</dbReference>
<name>A0A4R6SMY8_LABRH</name>
<evidence type="ECO:0000256" key="4">
    <source>
        <dbReference type="ARBA" id="ARBA00022692"/>
    </source>
</evidence>
<evidence type="ECO:0000256" key="6">
    <source>
        <dbReference type="ARBA" id="ARBA00023136"/>
    </source>
</evidence>
<feature type="transmembrane region" description="Helical" evidence="7">
    <location>
        <begin position="150"/>
        <end position="172"/>
    </location>
</feature>
<protein>
    <submittedName>
        <fullName evidence="8">PST family polysaccharide transporter</fullName>
    </submittedName>
</protein>
<evidence type="ECO:0000256" key="5">
    <source>
        <dbReference type="ARBA" id="ARBA00022989"/>
    </source>
</evidence>
<evidence type="ECO:0000313" key="8">
    <source>
        <dbReference type="EMBL" id="TDQ05519.1"/>
    </source>
</evidence>
<comment type="similarity">
    <text evidence="2">Belongs to the polysaccharide synthase family.</text>
</comment>
<accession>A0A4R6SMY8</accession>
<dbReference type="EMBL" id="SNXZ01000001">
    <property type="protein sequence ID" value="TDQ05519.1"/>
    <property type="molecule type" value="Genomic_DNA"/>
</dbReference>
<feature type="transmembrane region" description="Helical" evidence="7">
    <location>
        <begin position="47"/>
        <end position="72"/>
    </location>
</feature>
<dbReference type="PANTHER" id="PTHR30250:SF10">
    <property type="entry name" value="LIPOPOLYSACCHARIDE BIOSYNTHESIS PROTEIN WZXC"/>
    <property type="match status" value="1"/>
</dbReference>
<evidence type="ECO:0000256" key="2">
    <source>
        <dbReference type="ARBA" id="ARBA00007430"/>
    </source>
</evidence>